<dbReference type="EMBL" id="LGRX02007287">
    <property type="protein sequence ID" value="KAK3275328.1"/>
    <property type="molecule type" value="Genomic_DNA"/>
</dbReference>
<dbReference type="AlphaFoldDB" id="A0AAE0L7X1"/>
<keyword evidence="2" id="KW-0408">Iron</keyword>
<proteinExistence type="predicted"/>
<dbReference type="PANTHER" id="PTHR10869:SF246">
    <property type="entry name" value="TRANSMEMBRANE PROLYL 4-HYDROXYLASE"/>
    <property type="match status" value="1"/>
</dbReference>
<evidence type="ECO:0000256" key="3">
    <source>
        <dbReference type="SAM" id="MobiDB-lite"/>
    </source>
</evidence>
<name>A0AAE0L7X1_9CHLO</name>
<reference evidence="4 5" key="1">
    <citation type="journal article" date="2015" name="Genome Biol. Evol.">
        <title>Comparative Genomics of a Bacterivorous Green Alga Reveals Evolutionary Causalities and Consequences of Phago-Mixotrophic Mode of Nutrition.</title>
        <authorList>
            <person name="Burns J.A."/>
            <person name="Paasch A."/>
            <person name="Narechania A."/>
            <person name="Kim E."/>
        </authorList>
    </citation>
    <scope>NUCLEOTIDE SEQUENCE [LARGE SCALE GENOMIC DNA]</scope>
    <source>
        <strain evidence="4 5">PLY_AMNH</strain>
    </source>
</reference>
<evidence type="ECO:0008006" key="6">
    <source>
        <dbReference type="Google" id="ProtNLM"/>
    </source>
</evidence>
<dbReference type="Gene3D" id="2.60.120.620">
    <property type="entry name" value="q2cbj1_9rhob like domain"/>
    <property type="match status" value="1"/>
</dbReference>
<feature type="region of interest" description="Disordered" evidence="3">
    <location>
        <begin position="1"/>
        <end position="21"/>
    </location>
</feature>
<evidence type="ECO:0000313" key="4">
    <source>
        <dbReference type="EMBL" id="KAK3275328.1"/>
    </source>
</evidence>
<keyword evidence="1" id="KW-0479">Metal-binding</keyword>
<gene>
    <name evidence="4" type="ORF">CYMTET_16532</name>
</gene>
<dbReference type="GO" id="GO:0004656">
    <property type="term" value="F:procollagen-proline 4-dioxygenase activity"/>
    <property type="evidence" value="ECO:0007669"/>
    <property type="project" value="TreeGrafter"/>
</dbReference>
<accession>A0AAE0L7X1</accession>
<dbReference type="Proteomes" id="UP001190700">
    <property type="component" value="Unassembled WGS sequence"/>
</dbReference>
<keyword evidence="5" id="KW-1185">Reference proteome</keyword>
<comment type="caution">
    <text evidence="4">The sequence shown here is derived from an EMBL/GenBank/DDBJ whole genome shotgun (WGS) entry which is preliminary data.</text>
</comment>
<sequence length="365" mass="40335">MSGEESGPRKRPRTSNNLRQNRGIIISTSPRIEVFESFASPEECEHLKQLAQAQEEFSLNALQYAGLVDYRSANIDVELRKSDPVMASIELRTTAISGLAAHNAGDDVMIARTNPWDHESSAKRIRRELQAPLMETSVHPDSEKQPESYNGGVRAVDSDEELDSEGFALRPREAVEVQQQRALMNLHHDHNNNTNRSCTLMLYLSDLPADGCGETFFPAASAPVEDSLLSSLSLMQSSGRYIVQHSDPGEELPRDEVAVMRESEERYTVVKFCSPQSYGTESPDCGERSGTDTAVPEGVLQCPEECPGMLLVPKQGRAVLFYHAIRDGGEEAATSGHAWHAPCVVRNGSKWLLTFFKEGVDKKST</sequence>
<evidence type="ECO:0000256" key="1">
    <source>
        <dbReference type="ARBA" id="ARBA00022723"/>
    </source>
</evidence>
<dbReference type="GO" id="GO:0005783">
    <property type="term" value="C:endoplasmic reticulum"/>
    <property type="evidence" value="ECO:0007669"/>
    <property type="project" value="TreeGrafter"/>
</dbReference>
<evidence type="ECO:0000313" key="5">
    <source>
        <dbReference type="Proteomes" id="UP001190700"/>
    </source>
</evidence>
<dbReference type="PANTHER" id="PTHR10869">
    <property type="entry name" value="PROLYL 4-HYDROXYLASE ALPHA SUBUNIT"/>
    <property type="match status" value="1"/>
</dbReference>
<dbReference type="GO" id="GO:0046872">
    <property type="term" value="F:metal ion binding"/>
    <property type="evidence" value="ECO:0007669"/>
    <property type="project" value="UniProtKB-KW"/>
</dbReference>
<organism evidence="4 5">
    <name type="scientific">Cymbomonas tetramitiformis</name>
    <dbReference type="NCBI Taxonomy" id="36881"/>
    <lineage>
        <taxon>Eukaryota</taxon>
        <taxon>Viridiplantae</taxon>
        <taxon>Chlorophyta</taxon>
        <taxon>Pyramimonadophyceae</taxon>
        <taxon>Pyramimonadales</taxon>
        <taxon>Pyramimonadaceae</taxon>
        <taxon>Cymbomonas</taxon>
    </lineage>
</organism>
<dbReference type="InterPro" id="IPR045054">
    <property type="entry name" value="P4HA-like"/>
</dbReference>
<evidence type="ECO:0000256" key="2">
    <source>
        <dbReference type="ARBA" id="ARBA00023004"/>
    </source>
</evidence>
<protein>
    <recommendedName>
        <fullName evidence="6">Prolyl 4-hydroxylase alpha subunit domain-containing protein</fullName>
    </recommendedName>
</protein>